<evidence type="ECO:0008006" key="3">
    <source>
        <dbReference type="Google" id="ProtNLM"/>
    </source>
</evidence>
<organism evidence="1 2">
    <name type="scientific">Thalassotalea euphylliae</name>
    <dbReference type="NCBI Taxonomy" id="1655234"/>
    <lineage>
        <taxon>Bacteria</taxon>
        <taxon>Pseudomonadati</taxon>
        <taxon>Pseudomonadota</taxon>
        <taxon>Gammaproteobacteria</taxon>
        <taxon>Alteromonadales</taxon>
        <taxon>Colwelliaceae</taxon>
        <taxon>Thalassotalea</taxon>
    </lineage>
</organism>
<protein>
    <recommendedName>
        <fullName evidence="3">Alpha/beta hydrolase</fullName>
    </recommendedName>
</protein>
<dbReference type="PROSITE" id="PS51257">
    <property type="entry name" value="PROKAR_LIPOPROTEIN"/>
    <property type="match status" value="1"/>
</dbReference>
<comment type="caution">
    <text evidence="1">The sequence shown here is derived from an EMBL/GenBank/DDBJ whole genome shotgun (WGS) entry which is preliminary data.</text>
</comment>
<sequence length="298" mass="33770">MDAPWFRQGLFTILWLSVVFTTSSCVAPYQTFQSAAARHHLATSTINTPLFEHVIFQNSNPIKGKLHIYFTGDGTPWRQGKVPALDPTPQSSLTLALLVNDPTAAMILGRPCYHGLYQETACHYQLWTSKRYAEQVITSMYMVLAQIAEGLPSDTELVLIGYSGGATIASLLAQYQSYQHHLHQQKQHQHRQHKSQGNKLNIRRVVSIAGNQDITAWADHHRVPRLYGSLNPMLLPKASDNIEYVFLAGANDRTVLPVHSRVYAERQTNYQFILYDTYDHYCCWQAAWPTILTILGED</sequence>
<dbReference type="SUPFAM" id="SSF53474">
    <property type="entry name" value="alpha/beta-Hydrolases"/>
    <property type="match status" value="1"/>
</dbReference>
<proteinExistence type="predicted"/>
<evidence type="ECO:0000313" key="1">
    <source>
        <dbReference type="EMBL" id="REL27697.1"/>
    </source>
</evidence>
<dbReference type="OrthoDB" id="5451115at2"/>
<dbReference type="EMBL" id="QUOU01000001">
    <property type="protein sequence ID" value="REL27697.1"/>
    <property type="molecule type" value="Genomic_DNA"/>
</dbReference>
<dbReference type="RefSeq" id="WP_116008767.1">
    <property type="nucleotide sequence ID" value="NZ_QUOU01000001.1"/>
</dbReference>
<name>A0A3E0TTM6_9GAMM</name>
<dbReference type="AlphaFoldDB" id="A0A3E0TTM6"/>
<evidence type="ECO:0000313" key="2">
    <source>
        <dbReference type="Proteomes" id="UP000256478"/>
    </source>
</evidence>
<reference evidence="1 2" key="1">
    <citation type="submission" date="2018-08" db="EMBL/GenBank/DDBJ databases">
        <title>Thalassotalea euphylliae genome.</title>
        <authorList>
            <person name="Summers S."/>
            <person name="Rice S.A."/>
            <person name="Freckelton M.L."/>
            <person name="Nedved B.T."/>
            <person name="Hadfield M.G."/>
        </authorList>
    </citation>
    <scope>NUCLEOTIDE SEQUENCE [LARGE SCALE GENOMIC DNA]</scope>
    <source>
        <strain evidence="1 2">H1</strain>
    </source>
</reference>
<dbReference type="Gene3D" id="3.40.50.1820">
    <property type="entry name" value="alpha/beta hydrolase"/>
    <property type="match status" value="1"/>
</dbReference>
<dbReference type="Proteomes" id="UP000256478">
    <property type="component" value="Unassembled WGS sequence"/>
</dbReference>
<dbReference type="InterPro" id="IPR029058">
    <property type="entry name" value="AB_hydrolase_fold"/>
</dbReference>
<gene>
    <name evidence="1" type="ORF">DXX93_14780</name>
</gene>
<accession>A0A3E0TTM6</accession>